<dbReference type="NCBIfam" id="NF004160">
    <property type="entry name" value="PRK05627.1-3"/>
    <property type="match status" value="1"/>
</dbReference>
<protein>
    <recommendedName>
        <fullName evidence="15">Riboflavin biosynthesis protein</fullName>
    </recommendedName>
    <domain>
        <recommendedName>
            <fullName evidence="15">Riboflavin kinase</fullName>
            <ecNumber evidence="15">2.7.1.26</ecNumber>
        </recommendedName>
        <alternativeName>
            <fullName evidence="15">Flavokinase</fullName>
        </alternativeName>
    </domain>
    <domain>
        <recommendedName>
            <fullName evidence="15">FMN adenylyltransferase</fullName>
            <ecNumber evidence="15">2.7.7.2</ecNumber>
        </recommendedName>
        <alternativeName>
            <fullName evidence="15">FAD pyrophosphorylase</fullName>
        </alternativeName>
        <alternativeName>
            <fullName evidence="15">FAD synthase</fullName>
        </alternativeName>
    </domain>
</protein>
<dbReference type="NCBIfam" id="TIGR00083">
    <property type="entry name" value="ribF"/>
    <property type="match status" value="1"/>
</dbReference>
<comment type="catalytic activity">
    <reaction evidence="14 15">
        <text>FMN + ATP + H(+) = FAD + diphosphate</text>
        <dbReference type="Rhea" id="RHEA:17237"/>
        <dbReference type="ChEBI" id="CHEBI:15378"/>
        <dbReference type="ChEBI" id="CHEBI:30616"/>
        <dbReference type="ChEBI" id="CHEBI:33019"/>
        <dbReference type="ChEBI" id="CHEBI:57692"/>
        <dbReference type="ChEBI" id="CHEBI:58210"/>
        <dbReference type="EC" id="2.7.7.2"/>
    </reaction>
</comment>
<comment type="pathway">
    <text evidence="2 15">Cofactor biosynthesis; FAD biosynthesis; FAD from FMN: step 1/1.</text>
</comment>
<keyword evidence="18" id="KW-1185">Reference proteome</keyword>
<dbReference type="STRING" id="265719.SAMN04488509_10733"/>
<gene>
    <name evidence="17" type="ORF">SAMN04488509_10733</name>
</gene>
<evidence type="ECO:0000256" key="15">
    <source>
        <dbReference type="PIRNR" id="PIRNR004491"/>
    </source>
</evidence>
<proteinExistence type="inferred from homology"/>
<dbReference type="NCBIfam" id="NF004159">
    <property type="entry name" value="PRK05627.1-2"/>
    <property type="match status" value="1"/>
</dbReference>
<dbReference type="EC" id="2.7.1.26" evidence="15"/>
<dbReference type="UniPathway" id="UPA00277">
    <property type="reaction ID" value="UER00407"/>
</dbReference>
<evidence type="ECO:0000256" key="11">
    <source>
        <dbReference type="ARBA" id="ARBA00022840"/>
    </source>
</evidence>
<dbReference type="Pfam" id="PF06574">
    <property type="entry name" value="FAD_syn"/>
    <property type="match status" value="1"/>
</dbReference>
<evidence type="ECO:0000256" key="2">
    <source>
        <dbReference type="ARBA" id="ARBA00004726"/>
    </source>
</evidence>
<dbReference type="Gene3D" id="2.40.30.30">
    <property type="entry name" value="Riboflavin kinase-like"/>
    <property type="match status" value="1"/>
</dbReference>
<evidence type="ECO:0000256" key="12">
    <source>
        <dbReference type="ARBA" id="ARBA00023268"/>
    </source>
</evidence>
<dbReference type="InterPro" id="IPR014729">
    <property type="entry name" value="Rossmann-like_a/b/a_fold"/>
</dbReference>
<dbReference type="GO" id="GO:0009231">
    <property type="term" value="P:riboflavin biosynthetic process"/>
    <property type="evidence" value="ECO:0007669"/>
    <property type="project" value="InterPro"/>
</dbReference>
<evidence type="ECO:0000256" key="10">
    <source>
        <dbReference type="ARBA" id="ARBA00022827"/>
    </source>
</evidence>
<dbReference type="CDD" id="cd02064">
    <property type="entry name" value="FAD_synthetase_N"/>
    <property type="match status" value="1"/>
</dbReference>
<dbReference type="EC" id="2.7.7.2" evidence="15"/>
<evidence type="ECO:0000256" key="4">
    <source>
        <dbReference type="ARBA" id="ARBA00022630"/>
    </source>
</evidence>
<dbReference type="SUPFAM" id="SSF52374">
    <property type="entry name" value="Nucleotidylyl transferase"/>
    <property type="match status" value="1"/>
</dbReference>
<keyword evidence="11 15" id="KW-0067">ATP-binding</keyword>
<evidence type="ECO:0000256" key="7">
    <source>
        <dbReference type="ARBA" id="ARBA00022695"/>
    </source>
</evidence>
<comment type="catalytic activity">
    <reaction evidence="13 15">
        <text>riboflavin + ATP = FMN + ADP + H(+)</text>
        <dbReference type="Rhea" id="RHEA:14357"/>
        <dbReference type="ChEBI" id="CHEBI:15378"/>
        <dbReference type="ChEBI" id="CHEBI:30616"/>
        <dbReference type="ChEBI" id="CHEBI:57986"/>
        <dbReference type="ChEBI" id="CHEBI:58210"/>
        <dbReference type="ChEBI" id="CHEBI:456216"/>
        <dbReference type="EC" id="2.7.1.26"/>
    </reaction>
</comment>
<dbReference type="AlphaFoldDB" id="A0A1G6XKQ5"/>
<keyword evidence="4 15" id="KW-0285">Flavoprotein</keyword>
<dbReference type="InterPro" id="IPR015865">
    <property type="entry name" value="Riboflavin_kinase_bac/euk"/>
</dbReference>
<keyword evidence="5 15" id="KW-0288">FMN</keyword>
<comment type="similarity">
    <text evidence="15">Belongs to the ribF family.</text>
</comment>
<keyword evidence="10 15" id="KW-0274">FAD</keyword>
<dbReference type="EMBL" id="FNAG01000007">
    <property type="protein sequence ID" value="SDD78651.1"/>
    <property type="molecule type" value="Genomic_DNA"/>
</dbReference>
<evidence type="ECO:0000256" key="9">
    <source>
        <dbReference type="ARBA" id="ARBA00022777"/>
    </source>
</evidence>
<reference evidence="17 18" key="1">
    <citation type="submission" date="2016-10" db="EMBL/GenBank/DDBJ databases">
        <authorList>
            <person name="de Groot N.N."/>
        </authorList>
    </citation>
    <scope>NUCLEOTIDE SEQUENCE [LARGE SCALE GENOMIC DNA]</scope>
    <source>
        <strain evidence="17 18">DSM 16957</strain>
    </source>
</reference>
<feature type="domain" description="Riboflavin kinase" evidence="16">
    <location>
        <begin position="194"/>
        <end position="318"/>
    </location>
</feature>
<dbReference type="InterPro" id="IPR002606">
    <property type="entry name" value="Riboflavin_kinase_bac"/>
</dbReference>
<keyword evidence="7 15" id="KW-0548">Nucleotidyltransferase</keyword>
<dbReference type="Gene3D" id="3.40.50.620">
    <property type="entry name" value="HUPs"/>
    <property type="match status" value="1"/>
</dbReference>
<dbReference type="PANTHER" id="PTHR22749:SF6">
    <property type="entry name" value="RIBOFLAVIN KINASE"/>
    <property type="match status" value="1"/>
</dbReference>
<accession>A0A1G6XKQ5</accession>
<keyword evidence="8 15" id="KW-0547">Nucleotide-binding</keyword>
<evidence type="ECO:0000259" key="16">
    <source>
        <dbReference type="SMART" id="SM00904"/>
    </source>
</evidence>
<evidence type="ECO:0000256" key="14">
    <source>
        <dbReference type="ARBA" id="ARBA00049494"/>
    </source>
</evidence>
<dbReference type="FunFam" id="3.40.50.620:FF:000021">
    <property type="entry name" value="Riboflavin biosynthesis protein"/>
    <property type="match status" value="1"/>
</dbReference>
<evidence type="ECO:0000256" key="3">
    <source>
        <dbReference type="ARBA" id="ARBA00005201"/>
    </source>
</evidence>
<dbReference type="GO" id="GO:0008531">
    <property type="term" value="F:riboflavin kinase activity"/>
    <property type="evidence" value="ECO:0007669"/>
    <property type="project" value="UniProtKB-UniRule"/>
</dbReference>
<sequence length="334" mass="36064">MARRYTPPPMTRLFRDPLGPCIAPRGSIVCVGAFDGLHLGHRALLGEVVARARASGLDAVALSFEPLPREHFARGNPPARLQLPRSRFEGLAALGCDAVGLLRFNAALASMSAEDFVREVLVKRLNAREVWVGPDFRFGRGRAGDVELLKRMGAELGFVARSLDIVTCVDGERVSSSRIRDALSAGALELTSSLLGRPYAISGRVVRGQQLGRTLGYPTANQRFGRCLPALWGVYAVRAHGIDAAPLAGVASLGTRPVVQGREPLLETHIFDFSGDLYGRRLSIEFVAKLRDELNFPDLPALIVQMDRDAARAREILSSVPAAAIGRPASWSPA</sequence>
<comment type="function">
    <text evidence="1">Catalyzes the phosphorylation of riboflavin to FMN followed by the adenylation of FMN to FAD.</text>
</comment>
<dbReference type="SMART" id="SM00904">
    <property type="entry name" value="Flavokinase"/>
    <property type="match status" value="1"/>
</dbReference>
<evidence type="ECO:0000256" key="1">
    <source>
        <dbReference type="ARBA" id="ARBA00002121"/>
    </source>
</evidence>
<evidence type="ECO:0000256" key="5">
    <source>
        <dbReference type="ARBA" id="ARBA00022643"/>
    </source>
</evidence>
<dbReference type="InterPro" id="IPR023465">
    <property type="entry name" value="Riboflavin_kinase_dom_sf"/>
</dbReference>
<name>A0A1G6XKQ5_9GAMM</name>
<dbReference type="GO" id="GO:0003919">
    <property type="term" value="F:FMN adenylyltransferase activity"/>
    <property type="evidence" value="ECO:0007669"/>
    <property type="project" value="UniProtKB-UniRule"/>
</dbReference>
<dbReference type="Proteomes" id="UP000199603">
    <property type="component" value="Unassembled WGS sequence"/>
</dbReference>
<dbReference type="GO" id="GO:0005524">
    <property type="term" value="F:ATP binding"/>
    <property type="evidence" value="ECO:0007669"/>
    <property type="project" value="UniProtKB-UniRule"/>
</dbReference>
<keyword evidence="9 15" id="KW-0418">Kinase</keyword>
<dbReference type="UniPathway" id="UPA00276">
    <property type="reaction ID" value="UER00406"/>
</dbReference>
<dbReference type="InterPro" id="IPR015864">
    <property type="entry name" value="FAD_synthase"/>
</dbReference>
<dbReference type="PIRSF" id="PIRSF004491">
    <property type="entry name" value="FAD_Synth"/>
    <property type="match status" value="1"/>
</dbReference>
<dbReference type="GO" id="GO:0006747">
    <property type="term" value="P:FAD biosynthetic process"/>
    <property type="evidence" value="ECO:0007669"/>
    <property type="project" value="UniProtKB-UniRule"/>
</dbReference>
<dbReference type="GO" id="GO:0009398">
    <property type="term" value="P:FMN biosynthetic process"/>
    <property type="evidence" value="ECO:0007669"/>
    <property type="project" value="UniProtKB-UniRule"/>
</dbReference>
<dbReference type="PANTHER" id="PTHR22749">
    <property type="entry name" value="RIBOFLAVIN KINASE/FMN ADENYLYLTRANSFERASE"/>
    <property type="match status" value="1"/>
</dbReference>
<organism evidence="17 18">
    <name type="scientific">Aquimonas voraii</name>
    <dbReference type="NCBI Taxonomy" id="265719"/>
    <lineage>
        <taxon>Bacteria</taxon>
        <taxon>Pseudomonadati</taxon>
        <taxon>Pseudomonadota</taxon>
        <taxon>Gammaproteobacteria</taxon>
        <taxon>Lysobacterales</taxon>
        <taxon>Lysobacteraceae</taxon>
        <taxon>Aquimonas</taxon>
    </lineage>
</organism>
<dbReference type="Pfam" id="PF01687">
    <property type="entry name" value="Flavokinase"/>
    <property type="match status" value="1"/>
</dbReference>
<evidence type="ECO:0000256" key="13">
    <source>
        <dbReference type="ARBA" id="ARBA00047880"/>
    </source>
</evidence>
<evidence type="ECO:0000256" key="6">
    <source>
        <dbReference type="ARBA" id="ARBA00022679"/>
    </source>
</evidence>
<dbReference type="SUPFAM" id="SSF82114">
    <property type="entry name" value="Riboflavin kinase-like"/>
    <property type="match status" value="1"/>
</dbReference>
<evidence type="ECO:0000256" key="8">
    <source>
        <dbReference type="ARBA" id="ARBA00022741"/>
    </source>
</evidence>
<dbReference type="InterPro" id="IPR023468">
    <property type="entry name" value="Riboflavin_kinase"/>
</dbReference>
<comment type="pathway">
    <text evidence="3 15">Cofactor biosynthesis; FMN biosynthesis; FMN from riboflavin (ATP route): step 1/1.</text>
</comment>
<keyword evidence="12" id="KW-0511">Multifunctional enzyme</keyword>
<evidence type="ECO:0000313" key="17">
    <source>
        <dbReference type="EMBL" id="SDD78651.1"/>
    </source>
</evidence>
<keyword evidence="6 15" id="KW-0808">Transferase</keyword>
<evidence type="ECO:0000313" key="18">
    <source>
        <dbReference type="Proteomes" id="UP000199603"/>
    </source>
</evidence>